<sequence>MVTKLELKYIEDELNAYLRLKYPDATFVTCGSGEDNCMSVIWLGDSGINNIDQAIGHLQHMIDKKFPKKYGGNILPMQIWDDVKWMEKFPDMKAVYGWTTLV</sequence>
<gene>
    <name evidence="1" type="ORF">LCGC14_1152400</name>
</gene>
<accession>A0A0F9PD91</accession>
<dbReference type="EMBL" id="LAZR01005552">
    <property type="protein sequence ID" value="KKM98990.1"/>
    <property type="molecule type" value="Genomic_DNA"/>
</dbReference>
<protein>
    <submittedName>
        <fullName evidence="1">Uncharacterized protein</fullName>
    </submittedName>
</protein>
<proteinExistence type="predicted"/>
<name>A0A0F9PD91_9ZZZZ</name>
<dbReference type="AlphaFoldDB" id="A0A0F9PD91"/>
<reference evidence="1" key="1">
    <citation type="journal article" date="2015" name="Nature">
        <title>Complex archaea that bridge the gap between prokaryotes and eukaryotes.</title>
        <authorList>
            <person name="Spang A."/>
            <person name="Saw J.H."/>
            <person name="Jorgensen S.L."/>
            <person name="Zaremba-Niedzwiedzka K."/>
            <person name="Martijn J."/>
            <person name="Lind A.E."/>
            <person name="van Eijk R."/>
            <person name="Schleper C."/>
            <person name="Guy L."/>
            <person name="Ettema T.J."/>
        </authorList>
    </citation>
    <scope>NUCLEOTIDE SEQUENCE</scope>
</reference>
<comment type="caution">
    <text evidence="1">The sequence shown here is derived from an EMBL/GenBank/DDBJ whole genome shotgun (WGS) entry which is preliminary data.</text>
</comment>
<evidence type="ECO:0000313" key="1">
    <source>
        <dbReference type="EMBL" id="KKM98990.1"/>
    </source>
</evidence>
<organism evidence="1">
    <name type="scientific">marine sediment metagenome</name>
    <dbReference type="NCBI Taxonomy" id="412755"/>
    <lineage>
        <taxon>unclassified sequences</taxon>
        <taxon>metagenomes</taxon>
        <taxon>ecological metagenomes</taxon>
    </lineage>
</organism>